<dbReference type="Proteomes" id="UP001149140">
    <property type="component" value="Unassembled WGS sequence"/>
</dbReference>
<organism evidence="2 3">
    <name type="scientific">Solirubrobacter ginsenosidimutans</name>
    <dbReference type="NCBI Taxonomy" id="490573"/>
    <lineage>
        <taxon>Bacteria</taxon>
        <taxon>Bacillati</taxon>
        <taxon>Actinomycetota</taxon>
        <taxon>Thermoleophilia</taxon>
        <taxon>Solirubrobacterales</taxon>
        <taxon>Solirubrobacteraceae</taxon>
        <taxon>Solirubrobacter</taxon>
    </lineage>
</organism>
<accession>A0A9X3MS04</accession>
<evidence type="ECO:0000256" key="1">
    <source>
        <dbReference type="SAM" id="SignalP"/>
    </source>
</evidence>
<evidence type="ECO:0000313" key="2">
    <source>
        <dbReference type="EMBL" id="MDA0161425.1"/>
    </source>
</evidence>
<feature type="signal peptide" evidence="1">
    <location>
        <begin position="1"/>
        <end position="20"/>
    </location>
</feature>
<keyword evidence="1" id="KW-0732">Signal</keyword>
<dbReference type="RefSeq" id="WP_270040635.1">
    <property type="nucleotide sequence ID" value="NZ_JAPDOD010000012.1"/>
</dbReference>
<dbReference type="EMBL" id="JAPDOD010000012">
    <property type="protein sequence ID" value="MDA0161425.1"/>
    <property type="molecule type" value="Genomic_DNA"/>
</dbReference>
<keyword evidence="3" id="KW-1185">Reference proteome</keyword>
<protein>
    <submittedName>
        <fullName evidence="2">Uncharacterized protein</fullName>
    </submittedName>
</protein>
<name>A0A9X3MS04_9ACTN</name>
<comment type="caution">
    <text evidence="2">The sequence shown here is derived from an EMBL/GenBank/DDBJ whole genome shotgun (WGS) entry which is preliminary data.</text>
</comment>
<dbReference type="AlphaFoldDB" id="A0A9X3MS04"/>
<reference evidence="2" key="1">
    <citation type="submission" date="2022-10" db="EMBL/GenBank/DDBJ databases">
        <title>The WGS of Solirubrobacter ginsenosidimutans DSM 21036.</title>
        <authorList>
            <person name="Jiang Z."/>
        </authorList>
    </citation>
    <scope>NUCLEOTIDE SEQUENCE</scope>
    <source>
        <strain evidence="2">DSM 21036</strain>
    </source>
</reference>
<proteinExistence type="predicted"/>
<sequence>MRRALLVAALVLSAPGTAAASPFGELPPRAIHDDPACLRATGAPGELVNLTSTGDPSQVRLSSFGPHGLTRSATLPAKTLQRCVAADAKPDGAGIVALTAVEYAPGGQPSIDAILREPGGTWGAAQIALDASSVRTIAAAVSDRGDALVAAVRESREQRVSVDVARRAPGGAFAGAETLFSTPALSSNVRLQAGMSATGEAVVAWSLRPKPGATRELWAAVAPPGQAFHAATRIGEIRGPAPFALAVGPGGHALLVFAAAKRIQVAERAPGGEFGLAAPVAEADDVAVELPTAAVRADGGAVVAWHGISDGVTVAVVRPGPGAFGAPVTLAPRAVSGQAREFYGLLFRPSPDDELPYADDIDDEGRFPRAVILADGRALLTWAGPGTRDGVSFIAPWSAMVPLAGGPTEARIHGSELRDARAVTPLVLENGGAAVAWTRADDERQIHVAVEGAADVPGPSAPRVRIGPIKAPIDLDEGVTVPVACSAACDVRVQLGDGGPLDFPALASLSRAGSTKVAVRALGDVFVPRRSTIAMHVRYGAPGALRGEGRTRTLRVRLGSGPPVAKIVGAKARRDGADVVVTWRTRADAKRGNFYAYLVERPGEPALLARIAQGGPRRFAVRFKHRPTGTSVVILTGDEARGIIRRNRVAVR</sequence>
<evidence type="ECO:0000313" key="3">
    <source>
        <dbReference type="Proteomes" id="UP001149140"/>
    </source>
</evidence>
<feature type="chain" id="PRO_5040918065" evidence="1">
    <location>
        <begin position="21"/>
        <end position="652"/>
    </location>
</feature>
<gene>
    <name evidence="2" type="ORF">OM076_14200</name>
</gene>